<dbReference type="PANTHER" id="PTHR48106:SF18">
    <property type="entry name" value="QUINONE OXIDOREDUCTASE PIG3"/>
    <property type="match status" value="1"/>
</dbReference>
<gene>
    <name evidence="5" type="ORF">EpCFBP13511_09105</name>
    <name evidence="4" type="ORF">IFT93_05735</name>
</gene>
<evidence type="ECO:0000313" key="6">
    <source>
        <dbReference type="Proteomes" id="UP000306393"/>
    </source>
</evidence>
<dbReference type="InterPro" id="IPR020843">
    <property type="entry name" value="ER"/>
</dbReference>
<dbReference type="CDD" id="cd05282">
    <property type="entry name" value="ETR_like"/>
    <property type="match status" value="1"/>
</dbReference>
<dbReference type="Gene3D" id="3.90.180.10">
    <property type="entry name" value="Medium-chain alcohol dehydrogenases, catalytic domain"/>
    <property type="match status" value="1"/>
</dbReference>
<accession>A0A4U3FEF3</accession>
<reference evidence="5 6" key="1">
    <citation type="journal article" date="2019" name="Sci. Rep.">
        <title>Differences in resource use lead to coexistence of seed-transmitted microbial populations.</title>
        <authorList>
            <person name="Torres-Cortes G."/>
            <person name="Garcia B.J."/>
            <person name="Compant S."/>
            <person name="Rezki S."/>
            <person name="Jones P."/>
            <person name="Preveaux A."/>
            <person name="Briand M."/>
            <person name="Roulet A."/>
            <person name="Bouchez O."/>
            <person name="Jacobson D."/>
            <person name="Barret M."/>
        </authorList>
    </citation>
    <scope>NUCLEOTIDE SEQUENCE [LARGE SCALE GENOMIC DNA]</scope>
    <source>
        <strain evidence="5 6">CFBP13511</strain>
    </source>
</reference>
<sequence>MKETLFTRALVREFGNISHVMQLEQQALPPLAAGQVRVKMAFATINPSDIITISGAYRSRIALPFVPGFEGMGRISQSDDPSLRVGQRVLPVGSMGAWQHYKDSDPQWCFTLPDFVTDQQAATSYVNPMTALLMLTEALQRSPGMRIIINAANSAIGKMLIRIANHLGLTPIAIVRKAENLGLFRGCTTEQVLNSSAETYPQALAAIARQGGAAAILDCIGGEASLMLAQALMPGGQFIHYGLLSGQPIPATFWRSRPDIRFSNFHLRLWVHHHDKALVQRRINEVMTLIRDGVIATDIVAEYALEEIDKAVRDVQSGELKGKILLRL</sequence>
<dbReference type="GO" id="GO:0016651">
    <property type="term" value="F:oxidoreductase activity, acting on NAD(P)H"/>
    <property type="evidence" value="ECO:0007669"/>
    <property type="project" value="TreeGrafter"/>
</dbReference>
<dbReference type="InterPro" id="IPR011032">
    <property type="entry name" value="GroES-like_sf"/>
</dbReference>
<organism evidence="5 6">
    <name type="scientific">Erwinia persicina</name>
    <dbReference type="NCBI Taxonomy" id="55211"/>
    <lineage>
        <taxon>Bacteria</taxon>
        <taxon>Pseudomonadati</taxon>
        <taxon>Pseudomonadota</taxon>
        <taxon>Gammaproteobacteria</taxon>
        <taxon>Enterobacterales</taxon>
        <taxon>Erwiniaceae</taxon>
        <taxon>Erwinia</taxon>
    </lineage>
</organism>
<evidence type="ECO:0000313" key="7">
    <source>
        <dbReference type="Proteomes" id="UP000661012"/>
    </source>
</evidence>
<dbReference type="SMART" id="SM00829">
    <property type="entry name" value="PKS_ER"/>
    <property type="match status" value="1"/>
</dbReference>
<dbReference type="PANTHER" id="PTHR48106">
    <property type="entry name" value="QUINONE OXIDOREDUCTASE PIG3-RELATED"/>
    <property type="match status" value="1"/>
</dbReference>
<feature type="domain" description="Enoyl reductase (ER)" evidence="3">
    <location>
        <begin position="15"/>
        <end position="326"/>
    </location>
</feature>
<dbReference type="GO" id="GO:0070402">
    <property type="term" value="F:NADPH binding"/>
    <property type="evidence" value="ECO:0007669"/>
    <property type="project" value="TreeGrafter"/>
</dbReference>
<dbReference type="InterPro" id="IPR013154">
    <property type="entry name" value="ADH-like_N"/>
</dbReference>
<dbReference type="SUPFAM" id="SSF51735">
    <property type="entry name" value="NAD(P)-binding Rossmann-fold domains"/>
    <property type="match status" value="1"/>
</dbReference>
<dbReference type="InterPro" id="IPR036291">
    <property type="entry name" value="NAD(P)-bd_dom_sf"/>
</dbReference>
<comment type="caution">
    <text evidence="5">The sequence shown here is derived from an EMBL/GenBank/DDBJ whole genome shotgun (WGS) entry which is preliminary data.</text>
</comment>
<dbReference type="STRING" id="1219360.GCA_001571305_03318"/>
<dbReference type="RefSeq" id="WP_137269068.1">
    <property type="nucleotide sequence ID" value="NZ_CP101613.1"/>
</dbReference>
<dbReference type="AlphaFoldDB" id="A0A4U3FEF3"/>
<dbReference type="SUPFAM" id="SSF50129">
    <property type="entry name" value="GroES-like"/>
    <property type="match status" value="1"/>
</dbReference>
<dbReference type="Proteomes" id="UP000306393">
    <property type="component" value="Unassembled WGS sequence"/>
</dbReference>
<keyword evidence="7" id="KW-1185">Reference proteome</keyword>
<proteinExistence type="predicted"/>
<protein>
    <submittedName>
        <fullName evidence="4">Zinc-dependent alcohol dehydrogenase family protein</fullName>
    </submittedName>
    <submittedName>
        <fullName evidence="5">Zn-dependent oxidoreductase</fullName>
    </submittedName>
</protein>
<evidence type="ECO:0000259" key="3">
    <source>
        <dbReference type="SMART" id="SM00829"/>
    </source>
</evidence>
<evidence type="ECO:0000256" key="1">
    <source>
        <dbReference type="ARBA" id="ARBA00022857"/>
    </source>
</evidence>
<dbReference type="Pfam" id="PF13602">
    <property type="entry name" value="ADH_zinc_N_2"/>
    <property type="match status" value="1"/>
</dbReference>
<name>A0A4U3FEF3_9GAMM</name>
<dbReference type="EMBL" id="JACYNN010000003">
    <property type="protein sequence ID" value="MBD8105926.1"/>
    <property type="molecule type" value="Genomic_DNA"/>
</dbReference>
<evidence type="ECO:0000256" key="2">
    <source>
        <dbReference type="ARBA" id="ARBA00023002"/>
    </source>
</evidence>
<keyword evidence="2" id="KW-0560">Oxidoreductase</keyword>
<reference evidence="4 7" key="2">
    <citation type="journal article" date="2020" name="FEMS Microbiol. Ecol.">
        <title>Temporal dynamics of bacterial communities during seed development and maturation.</title>
        <authorList>
            <person name="Chesneau G."/>
            <person name="Torres-Cortes G."/>
            <person name="Briand M."/>
            <person name="Darrasse A."/>
            <person name="Preveaux A."/>
            <person name="Marais C."/>
            <person name="Jacques M.A."/>
            <person name="Shade A."/>
            <person name="Barret M."/>
        </authorList>
    </citation>
    <scope>NUCLEOTIDE SEQUENCE [LARGE SCALE GENOMIC DNA]</scope>
    <source>
        <strain evidence="4 7">CFBP13732</strain>
    </source>
</reference>
<evidence type="ECO:0000313" key="5">
    <source>
        <dbReference type="EMBL" id="TKJ91322.1"/>
    </source>
</evidence>
<dbReference type="Pfam" id="PF08240">
    <property type="entry name" value="ADH_N"/>
    <property type="match status" value="1"/>
</dbReference>
<dbReference type="OrthoDB" id="9788224at2"/>
<keyword evidence="1" id="KW-0521">NADP</keyword>
<dbReference type="Gene3D" id="3.40.50.720">
    <property type="entry name" value="NAD(P)-binding Rossmann-like Domain"/>
    <property type="match status" value="1"/>
</dbReference>
<dbReference type="Proteomes" id="UP000661012">
    <property type="component" value="Unassembled WGS sequence"/>
</dbReference>
<dbReference type="EMBL" id="QGAC01000007">
    <property type="protein sequence ID" value="TKJ91322.1"/>
    <property type="molecule type" value="Genomic_DNA"/>
</dbReference>
<evidence type="ECO:0000313" key="4">
    <source>
        <dbReference type="EMBL" id="MBD8105926.1"/>
    </source>
</evidence>